<evidence type="ECO:0000256" key="5">
    <source>
        <dbReference type="SAM" id="SignalP"/>
    </source>
</evidence>
<keyword evidence="5" id="KW-0732">Signal</keyword>
<dbReference type="Pfam" id="PF01832">
    <property type="entry name" value="Glucosaminidase"/>
    <property type="match status" value="1"/>
</dbReference>
<dbReference type="InterPro" id="IPR051056">
    <property type="entry name" value="Glycosyl_Hydrolase_73"/>
</dbReference>
<dbReference type="PANTHER" id="PTHR33308">
    <property type="entry name" value="PEPTIDOGLYCAN HYDROLASE FLGJ"/>
    <property type="match status" value="1"/>
</dbReference>
<proteinExistence type="predicted"/>
<feature type="chain" id="PRO_5013402029" description="Peptidoglycan hydrolase" evidence="5">
    <location>
        <begin position="21"/>
        <end position="378"/>
    </location>
</feature>
<keyword evidence="2" id="KW-0081">Bacteriolytic enzyme</keyword>
<reference evidence="7 8" key="1">
    <citation type="submission" date="2017-10" db="EMBL/GenBank/DDBJ databases">
        <title>The draft genome sequence of Lewinella nigricans NBRC 102662.</title>
        <authorList>
            <person name="Wang K."/>
        </authorList>
    </citation>
    <scope>NUCLEOTIDE SEQUENCE [LARGE SCALE GENOMIC DNA]</scope>
    <source>
        <strain evidence="7 8">NBRC 102662</strain>
    </source>
</reference>
<dbReference type="EMBL" id="PDUD01000050">
    <property type="protein sequence ID" value="PHN01680.1"/>
    <property type="molecule type" value="Genomic_DNA"/>
</dbReference>
<evidence type="ECO:0000256" key="2">
    <source>
        <dbReference type="ARBA" id="ARBA00022638"/>
    </source>
</evidence>
<gene>
    <name evidence="7" type="ORF">CRP01_35620</name>
</gene>
<dbReference type="InterPro" id="IPR018392">
    <property type="entry name" value="LysM"/>
</dbReference>
<dbReference type="RefSeq" id="WP_099154865.1">
    <property type="nucleotide sequence ID" value="NZ_PDUD01000050.1"/>
</dbReference>
<feature type="signal peptide" evidence="5">
    <location>
        <begin position="1"/>
        <end position="20"/>
    </location>
</feature>
<dbReference type="GO" id="GO:0004040">
    <property type="term" value="F:amidase activity"/>
    <property type="evidence" value="ECO:0007669"/>
    <property type="project" value="InterPro"/>
</dbReference>
<dbReference type="GO" id="GO:0031640">
    <property type="term" value="P:killing of cells of another organism"/>
    <property type="evidence" value="ECO:0007669"/>
    <property type="project" value="UniProtKB-KW"/>
</dbReference>
<evidence type="ECO:0000256" key="4">
    <source>
        <dbReference type="ARBA" id="ARBA00032108"/>
    </source>
</evidence>
<keyword evidence="1" id="KW-0929">Antimicrobial</keyword>
<dbReference type="SMART" id="SM00047">
    <property type="entry name" value="LYZ2"/>
    <property type="match status" value="1"/>
</dbReference>
<organism evidence="7 8">
    <name type="scientific">Flavilitoribacter nigricans (strain ATCC 23147 / DSM 23189 / NBRC 102662 / NCIMB 1420 / SS-2)</name>
    <name type="common">Lewinella nigricans</name>
    <dbReference type="NCBI Taxonomy" id="1122177"/>
    <lineage>
        <taxon>Bacteria</taxon>
        <taxon>Pseudomonadati</taxon>
        <taxon>Bacteroidota</taxon>
        <taxon>Saprospiria</taxon>
        <taxon>Saprospirales</taxon>
        <taxon>Lewinellaceae</taxon>
        <taxon>Flavilitoribacter</taxon>
    </lineage>
</organism>
<comment type="caution">
    <text evidence="7">The sequence shown here is derived from an EMBL/GenBank/DDBJ whole genome shotgun (WGS) entry which is preliminary data.</text>
</comment>
<dbReference type="AlphaFoldDB" id="A0A2D0MZS7"/>
<sequence>MKTCIYLMAWLLCHVTTLSAQPHSTQLDYLQNHKDIAVREMLRTGIPASIILAQALLESGAGHNELALSANNHFGIQCGKSWTGSTFSQLTYNADGELEPGCFRVYPNAAASFRDHSNLIIAPDKIQRYRMLFQLATTDYYGWANGLQLTGFSNGGAYAEKLIRTIEDYGLYRYDAIFYMKGSLPARYWTTDVVETTAMNDALSTNEPNDETVFHSQIPSVERMNAQPRSEFGYQYRDPSTGTYDHQLAYSEQKTNEHYGIRHDQTANRSGALTADHSSGNRYTPYPGKIDSGFDNDQFAPSGQSPAVVLAAYLPADHGAGVNARPQPTLVRKVYHKVSRRETLSTIARQYRTTVQKLIYLNALGNGPVQSGMILQVS</sequence>
<keyword evidence="3" id="KW-0378">Hydrolase</keyword>
<evidence type="ECO:0000256" key="3">
    <source>
        <dbReference type="ARBA" id="ARBA00022801"/>
    </source>
</evidence>
<dbReference type="OrthoDB" id="977752at2"/>
<dbReference type="InterPro" id="IPR002901">
    <property type="entry name" value="MGlyc_endo_b_GlcNAc-like_dom"/>
</dbReference>
<dbReference type="Gene3D" id="1.10.530.10">
    <property type="match status" value="1"/>
</dbReference>
<dbReference type="Proteomes" id="UP000223913">
    <property type="component" value="Unassembled WGS sequence"/>
</dbReference>
<name>A0A2D0MZS7_FLAN2</name>
<evidence type="ECO:0000256" key="1">
    <source>
        <dbReference type="ARBA" id="ARBA00022529"/>
    </source>
</evidence>
<dbReference type="SMART" id="SM00257">
    <property type="entry name" value="LysM"/>
    <property type="match status" value="1"/>
</dbReference>
<dbReference type="GO" id="GO:0042742">
    <property type="term" value="P:defense response to bacterium"/>
    <property type="evidence" value="ECO:0007669"/>
    <property type="project" value="UniProtKB-KW"/>
</dbReference>
<dbReference type="InterPro" id="IPR036779">
    <property type="entry name" value="LysM_dom_sf"/>
</dbReference>
<evidence type="ECO:0000313" key="7">
    <source>
        <dbReference type="EMBL" id="PHN01680.1"/>
    </source>
</evidence>
<dbReference type="SUPFAM" id="SSF54106">
    <property type="entry name" value="LysM domain"/>
    <property type="match status" value="1"/>
</dbReference>
<accession>A0A2D0MZS7</accession>
<evidence type="ECO:0000313" key="8">
    <source>
        <dbReference type="Proteomes" id="UP000223913"/>
    </source>
</evidence>
<feature type="domain" description="LysM" evidence="6">
    <location>
        <begin position="334"/>
        <end position="377"/>
    </location>
</feature>
<dbReference type="PANTHER" id="PTHR33308:SF9">
    <property type="entry name" value="PEPTIDOGLYCAN HYDROLASE FLGJ"/>
    <property type="match status" value="1"/>
</dbReference>
<dbReference type="CDD" id="cd00118">
    <property type="entry name" value="LysM"/>
    <property type="match status" value="1"/>
</dbReference>
<evidence type="ECO:0000259" key="6">
    <source>
        <dbReference type="PROSITE" id="PS51782"/>
    </source>
</evidence>
<protein>
    <recommendedName>
        <fullName evidence="4">Peptidoglycan hydrolase</fullName>
    </recommendedName>
</protein>
<dbReference type="Gene3D" id="3.10.350.10">
    <property type="entry name" value="LysM domain"/>
    <property type="match status" value="1"/>
</dbReference>
<dbReference type="Pfam" id="PF01476">
    <property type="entry name" value="LysM"/>
    <property type="match status" value="1"/>
</dbReference>
<dbReference type="PROSITE" id="PS51782">
    <property type="entry name" value="LYSM"/>
    <property type="match status" value="1"/>
</dbReference>
<keyword evidence="8" id="KW-1185">Reference proteome</keyword>